<reference evidence="6 7" key="1">
    <citation type="submission" date="2020-03" db="EMBL/GenBank/DDBJ databases">
        <title>Genomic Encyclopedia of Type Strains, Phase III (KMG-III): the genomes of soil and plant-associated and newly described type strains.</title>
        <authorList>
            <person name="Whitman W."/>
        </authorList>
    </citation>
    <scope>NUCLEOTIDE SEQUENCE [LARGE SCALE GENOMIC DNA]</scope>
    <source>
        <strain evidence="6 7">CECT 8804</strain>
    </source>
</reference>
<dbReference type="Pfam" id="PF00389">
    <property type="entry name" value="2-Hacid_dh"/>
    <property type="match status" value="1"/>
</dbReference>
<dbReference type="PANTHER" id="PTHR10996:SF178">
    <property type="entry name" value="2-HYDROXYACID DEHYDROGENASE YGL185C-RELATED"/>
    <property type="match status" value="1"/>
</dbReference>
<dbReference type="PANTHER" id="PTHR10996">
    <property type="entry name" value="2-HYDROXYACID DEHYDROGENASE-RELATED"/>
    <property type="match status" value="1"/>
</dbReference>
<feature type="domain" description="D-isomer specific 2-hydroxyacid dehydrogenase NAD-binding" evidence="5">
    <location>
        <begin position="108"/>
        <end position="280"/>
    </location>
</feature>
<evidence type="ECO:0000256" key="1">
    <source>
        <dbReference type="ARBA" id="ARBA00023002"/>
    </source>
</evidence>
<accession>A0ABX0TY04</accession>
<dbReference type="Pfam" id="PF02826">
    <property type="entry name" value="2-Hacid_dh_C"/>
    <property type="match status" value="1"/>
</dbReference>
<keyword evidence="2" id="KW-0520">NAD</keyword>
<evidence type="ECO:0000256" key="3">
    <source>
        <dbReference type="RuleBase" id="RU003719"/>
    </source>
</evidence>
<gene>
    <name evidence="6" type="ORF">FHS31_002711</name>
</gene>
<proteinExistence type="inferred from homology"/>
<comment type="caution">
    <text evidence="6">The sequence shown here is derived from an EMBL/GenBank/DDBJ whole genome shotgun (WGS) entry which is preliminary data.</text>
</comment>
<dbReference type="CDD" id="cd12156">
    <property type="entry name" value="HPPR"/>
    <property type="match status" value="1"/>
</dbReference>
<evidence type="ECO:0000259" key="5">
    <source>
        <dbReference type="Pfam" id="PF02826"/>
    </source>
</evidence>
<evidence type="ECO:0000313" key="6">
    <source>
        <dbReference type="EMBL" id="NIJ09079.1"/>
    </source>
</evidence>
<keyword evidence="1 3" id="KW-0560">Oxidoreductase</keyword>
<feature type="domain" description="D-isomer specific 2-hydroxyacid dehydrogenase catalytic" evidence="4">
    <location>
        <begin position="31"/>
        <end position="311"/>
    </location>
</feature>
<name>A0ABX0TY04_9SPHN</name>
<dbReference type="Proteomes" id="UP000727456">
    <property type="component" value="Unassembled WGS sequence"/>
</dbReference>
<evidence type="ECO:0000313" key="7">
    <source>
        <dbReference type="Proteomes" id="UP000727456"/>
    </source>
</evidence>
<sequence length="320" mass="33832">MTEILMCAPMPPLVIDGLAARFTLHKLWEHADTEAALSAIAPRIRGLAASTLAGPVAPALLDRLPALEIIASFGVGYEHVDAGAAADRGIIVTNTPGVLDDEVADCTIGLLLATLRCLPQADRFVRAGLWRDGAFPLSPSLRGRRIGLLGFGNIGQAIARRLAGFGVPIAYHARHPRPDTPYDYYPTPVALAEVSDVLIAILPGGDATRHIVNADVLAALGADGVLINVARGSVVDQPALIAALQQGTILAAGLDVFEEEPEVPQALIDMENVVLLPHVGSASERTRAAMGQLVVDNLVSWFAEGRPITPVFESERLLNR</sequence>
<evidence type="ECO:0000259" key="4">
    <source>
        <dbReference type="Pfam" id="PF00389"/>
    </source>
</evidence>
<dbReference type="InterPro" id="IPR006140">
    <property type="entry name" value="D-isomer_DH_NAD-bd"/>
</dbReference>
<dbReference type="EMBL" id="JAAOZC010000008">
    <property type="protein sequence ID" value="NIJ09079.1"/>
    <property type="molecule type" value="Genomic_DNA"/>
</dbReference>
<dbReference type="InterPro" id="IPR050223">
    <property type="entry name" value="D-isomer_2-hydroxyacid_DH"/>
</dbReference>
<dbReference type="SUPFAM" id="SSF52283">
    <property type="entry name" value="Formate/glycerate dehydrogenase catalytic domain-like"/>
    <property type="match status" value="1"/>
</dbReference>
<organism evidence="6 7">
    <name type="scientific">Sphingomonas vulcanisoli</name>
    <dbReference type="NCBI Taxonomy" id="1658060"/>
    <lineage>
        <taxon>Bacteria</taxon>
        <taxon>Pseudomonadati</taxon>
        <taxon>Pseudomonadota</taxon>
        <taxon>Alphaproteobacteria</taxon>
        <taxon>Sphingomonadales</taxon>
        <taxon>Sphingomonadaceae</taxon>
        <taxon>Sphingomonas</taxon>
    </lineage>
</organism>
<evidence type="ECO:0000256" key="2">
    <source>
        <dbReference type="ARBA" id="ARBA00023027"/>
    </source>
</evidence>
<dbReference type="Gene3D" id="3.40.50.720">
    <property type="entry name" value="NAD(P)-binding Rossmann-like Domain"/>
    <property type="match status" value="2"/>
</dbReference>
<keyword evidence="7" id="KW-1185">Reference proteome</keyword>
<dbReference type="InterPro" id="IPR036291">
    <property type="entry name" value="NAD(P)-bd_dom_sf"/>
</dbReference>
<comment type="similarity">
    <text evidence="3">Belongs to the D-isomer specific 2-hydroxyacid dehydrogenase family.</text>
</comment>
<dbReference type="SUPFAM" id="SSF51735">
    <property type="entry name" value="NAD(P)-binding Rossmann-fold domains"/>
    <property type="match status" value="1"/>
</dbReference>
<dbReference type="RefSeq" id="WP_167074351.1">
    <property type="nucleotide sequence ID" value="NZ_JAAOZC010000008.1"/>
</dbReference>
<protein>
    <submittedName>
        <fullName evidence="6">Lactate dehydrogenase-like 2-hydroxyacid dehydrogenase</fullName>
    </submittedName>
</protein>
<dbReference type="InterPro" id="IPR006139">
    <property type="entry name" value="D-isomer_2_OHA_DH_cat_dom"/>
</dbReference>